<comment type="similarity">
    <text evidence="1">Belongs to the 'phage' integrase family.</text>
</comment>
<dbReference type="PANTHER" id="PTHR30349">
    <property type="entry name" value="PHAGE INTEGRASE-RELATED"/>
    <property type="match status" value="1"/>
</dbReference>
<dbReference type="Gene3D" id="1.10.150.130">
    <property type="match status" value="1"/>
</dbReference>
<feature type="domain" description="Core-binding (CB)" evidence="7">
    <location>
        <begin position="112"/>
        <end position="199"/>
    </location>
</feature>
<dbReference type="Pfam" id="PF13102">
    <property type="entry name" value="Phage_int_SAM_5"/>
    <property type="match status" value="1"/>
</dbReference>
<evidence type="ECO:0000256" key="2">
    <source>
        <dbReference type="ARBA" id="ARBA00022908"/>
    </source>
</evidence>
<gene>
    <name evidence="8" type="ORF">FEM55_23055</name>
</gene>
<dbReference type="EMBL" id="VCEI01000030">
    <property type="protein sequence ID" value="TLU89616.1"/>
    <property type="molecule type" value="Genomic_DNA"/>
</dbReference>
<dbReference type="Pfam" id="PF00589">
    <property type="entry name" value="Phage_integrase"/>
    <property type="match status" value="1"/>
</dbReference>
<dbReference type="Gene3D" id="1.10.443.10">
    <property type="entry name" value="Intergrase catalytic core"/>
    <property type="match status" value="1"/>
</dbReference>
<dbReference type="GO" id="GO:0003677">
    <property type="term" value="F:DNA binding"/>
    <property type="evidence" value="ECO:0007669"/>
    <property type="project" value="UniProtKB-UniRule"/>
</dbReference>
<dbReference type="InterPro" id="IPR011010">
    <property type="entry name" value="DNA_brk_join_enz"/>
</dbReference>
<keyword evidence="9" id="KW-1185">Reference proteome</keyword>
<dbReference type="OrthoDB" id="1493636at2"/>
<dbReference type="InterPro" id="IPR010998">
    <property type="entry name" value="Integrase_recombinase_N"/>
</dbReference>
<evidence type="ECO:0000256" key="3">
    <source>
        <dbReference type="ARBA" id="ARBA00023125"/>
    </source>
</evidence>
<accession>A0A5R9K746</accession>
<dbReference type="GO" id="GO:0015074">
    <property type="term" value="P:DNA integration"/>
    <property type="evidence" value="ECO:0007669"/>
    <property type="project" value="UniProtKB-KW"/>
</dbReference>
<dbReference type="InterPro" id="IPR050090">
    <property type="entry name" value="Tyrosine_recombinase_XerCD"/>
</dbReference>
<name>A0A5R9K746_9BACT</name>
<dbReference type="InterPro" id="IPR044068">
    <property type="entry name" value="CB"/>
</dbReference>
<evidence type="ECO:0000256" key="4">
    <source>
        <dbReference type="ARBA" id="ARBA00023172"/>
    </source>
</evidence>
<keyword evidence="4" id="KW-0233">DNA recombination</keyword>
<evidence type="ECO:0000313" key="8">
    <source>
        <dbReference type="EMBL" id="TLU89616.1"/>
    </source>
</evidence>
<evidence type="ECO:0000313" key="9">
    <source>
        <dbReference type="Proteomes" id="UP000309788"/>
    </source>
</evidence>
<feature type="domain" description="Tyr recombinase" evidence="6">
    <location>
        <begin position="221"/>
        <end position="420"/>
    </location>
</feature>
<keyword evidence="2" id="KW-0229">DNA integration</keyword>
<reference evidence="8 9" key="1">
    <citation type="submission" date="2019-05" db="EMBL/GenBank/DDBJ databases">
        <authorList>
            <person name="Qu J.-H."/>
        </authorList>
    </citation>
    <scope>NUCLEOTIDE SEQUENCE [LARGE SCALE GENOMIC DNA]</scope>
    <source>
        <strain evidence="8 9">Z12</strain>
    </source>
</reference>
<evidence type="ECO:0000259" key="6">
    <source>
        <dbReference type="PROSITE" id="PS51898"/>
    </source>
</evidence>
<evidence type="ECO:0000259" key="7">
    <source>
        <dbReference type="PROSITE" id="PS51900"/>
    </source>
</evidence>
<dbReference type="Proteomes" id="UP000309788">
    <property type="component" value="Unassembled WGS sequence"/>
</dbReference>
<dbReference type="CDD" id="cd01185">
    <property type="entry name" value="INTN1_C_like"/>
    <property type="match status" value="1"/>
</dbReference>
<dbReference type="AlphaFoldDB" id="A0A5R9K746"/>
<dbReference type="SUPFAM" id="SSF56349">
    <property type="entry name" value="DNA breaking-rejoining enzymes"/>
    <property type="match status" value="1"/>
</dbReference>
<organism evidence="8 9">
    <name type="scientific">Dyadobacter sediminis</name>
    <dbReference type="NCBI Taxonomy" id="1493691"/>
    <lineage>
        <taxon>Bacteria</taxon>
        <taxon>Pseudomonadati</taxon>
        <taxon>Bacteroidota</taxon>
        <taxon>Cytophagia</taxon>
        <taxon>Cytophagales</taxon>
        <taxon>Spirosomataceae</taxon>
        <taxon>Dyadobacter</taxon>
    </lineage>
</organism>
<evidence type="ECO:0000256" key="5">
    <source>
        <dbReference type="PROSITE-ProRule" id="PRU01248"/>
    </source>
</evidence>
<keyword evidence="3 5" id="KW-0238">DNA-binding</keyword>
<proteinExistence type="inferred from homology"/>
<dbReference type="GO" id="GO:0006310">
    <property type="term" value="P:DNA recombination"/>
    <property type="evidence" value="ECO:0007669"/>
    <property type="project" value="UniProtKB-KW"/>
</dbReference>
<evidence type="ECO:0000256" key="1">
    <source>
        <dbReference type="ARBA" id="ARBA00008857"/>
    </source>
</evidence>
<protein>
    <submittedName>
        <fullName evidence="8">Site-specific integrase</fullName>
    </submittedName>
</protein>
<dbReference type="InterPro" id="IPR035386">
    <property type="entry name" value="Arm-DNA-bind_5"/>
</dbReference>
<dbReference type="PROSITE" id="PS51898">
    <property type="entry name" value="TYR_RECOMBINASE"/>
    <property type="match status" value="1"/>
</dbReference>
<comment type="caution">
    <text evidence="8">The sequence shown here is derived from an EMBL/GenBank/DDBJ whole genome shotgun (WGS) entry which is preliminary data.</text>
</comment>
<dbReference type="PANTHER" id="PTHR30349:SF64">
    <property type="entry name" value="PROPHAGE INTEGRASE INTD-RELATED"/>
    <property type="match status" value="1"/>
</dbReference>
<dbReference type="InterPro" id="IPR002104">
    <property type="entry name" value="Integrase_catalytic"/>
</dbReference>
<dbReference type="InterPro" id="IPR025269">
    <property type="entry name" value="SAM-like_dom"/>
</dbReference>
<dbReference type="RefSeq" id="WP_138283676.1">
    <property type="nucleotide sequence ID" value="NZ_BMGE01000004.1"/>
</dbReference>
<sequence length="422" mass="49565">MATTKYYLKKPKPNGNCLISLYFRYGTEQVVVSTNQFIKQKSWDPKNQKAKASHEAYLELNANLDRWRNEIQKIYQQRLYQKLPITPADLKPLFEREIRTDKYEAAPQKGKPGLAEFIGKYIQSVEGFKNANTIKTYRSHLKMLMEFQADTKKKSIAFNDITLDFYHDFKRFMVEVKKYNENTQNKHTGLLKFFLNEATERKENDNIEFKSRRFSTPRKDVDSIYLNEDEIKLLMKLDLSAESRLEKVRDLFIVGCFTGLRFSDLTTIQAENISPDFKYLKMKTIKTDEFLEIPIHPIVRKVMEKYKGRTPNHLPPAISNQKMNEYLKEIGEKANLSDDIALFEKKGKVRTQKKVSKFSLITSHTARRSFATNEYLAGTPSYAIMAITGHRTEKAFLTYIKVTKKQYAHQLSEIWKERFKDE</sequence>
<dbReference type="PROSITE" id="PS51900">
    <property type="entry name" value="CB"/>
    <property type="match status" value="1"/>
</dbReference>
<dbReference type="Pfam" id="PF17293">
    <property type="entry name" value="Arm-DNA-bind_5"/>
    <property type="match status" value="1"/>
</dbReference>
<dbReference type="InterPro" id="IPR013762">
    <property type="entry name" value="Integrase-like_cat_sf"/>
</dbReference>